<evidence type="ECO:0000256" key="7">
    <source>
        <dbReference type="ARBA" id="ARBA00022723"/>
    </source>
</evidence>
<comment type="cofactor">
    <cofactor evidence="2">
        <name>[4Fe-4S] cluster</name>
        <dbReference type="ChEBI" id="CHEBI:49883"/>
    </cofactor>
</comment>
<accession>A0ABM7ER15</accession>
<evidence type="ECO:0000256" key="13">
    <source>
        <dbReference type="ARBA" id="ARBA00023295"/>
    </source>
</evidence>
<dbReference type="SMART" id="SM00478">
    <property type="entry name" value="ENDO3c"/>
    <property type="match status" value="1"/>
</dbReference>
<dbReference type="Pfam" id="PF10576">
    <property type="entry name" value="EndIII_4Fe-2S"/>
    <property type="match status" value="1"/>
</dbReference>
<dbReference type="EC" id="3.2.2.31" evidence="4"/>
<dbReference type="Gene3D" id="1.10.340.30">
    <property type="entry name" value="Hypothetical protein, domain 2"/>
    <property type="match status" value="1"/>
</dbReference>
<protein>
    <recommendedName>
        <fullName evidence="5">Adenine DNA glycosylase</fullName>
        <ecNumber evidence="4">3.2.2.31</ecNumber>
    </recommendedName>
</protein>
<evidence type="ECO:0000256" key="6">
    <source>
        <dbReference type="ARBA" id="ARBA00022485"/>
    </source>
</evidence>
<dbReference type="InterPro" id="IPR003651">
    <property type="entry name" value="Endonuclease3_FeS-loop_motif"/>
</dbReference>
<dbReference type="SUPFAM" id="SSF49899">
    <property type="entry name" value="Concanavalin A-like lectins/glucanases"/>
    <property type="match status" value="1"/>
</dbReference>
<name>A0ABM7ER15_BIFBI</name>
<dbReference type="SMART" id="SM00525">
    <property type="entry name" value="FES"/>
    <property type="match status" value="1"/>
</dbReference>
<dbReference type="CDD" id="cd00056">
    <property type="entry name" value="ENDO3c"/>
    <property type="match status" value="1"/>
</dbReference>
<evidence type="ECO:0000256" key="5">
    <source>
        <dbReference type="ARBA" id="ARBA00022023"/>
    </source>
</evidence>
<dbReference type="Gene3D" id="2.60.120.200">
    <property type="match status" value="1"/>
</dbReference>
<evidence type="ECO:0000256" key="4">
    <source>
        <dbReference type="ARBA" id="ARBA00012045"/>
    </source>
</evidence>
<evidence type="ECO:0000256" key="1">
    <source>
        <dbReference type="ARBA" id="ARBA00000843"/>
    </source>
</evidence>
<dbReference type="PANTHER" id="PTHR42944">
    <property type="entry name" value="ADENINE DNA GLYCOSYLASE"/>
    <property type="match status" value="1"/>
</dbReference>
<evidence type="ECO:0000256" key="12">
    <source>
        <dbReference type="ARBA" id="ARBA00023204"/>
    </source>
</evidence>
<evidence type="ECO:0000256" key="11">
    <source>
        <dbReference type="ARBA" id="ARBA00023014"/>
    </source>
</evidence>
<dbReference type="InterPro" id="IPR004035">
    <property type="entry name" value="Endouclease-III_FeS-bd_BS"/>
</dbReference>
<dbReference type="InterPro" id="IPR013320">
    <property type="entry name" value="ConA-like_dom_sf"/>
</dbReference>
<reference evidence="17" key="2">
    <citation type="journal article" date="2015" name="J. Biotechnol.">
        <title>Complete genome sequence of Bifidobacterium bifidum JCM 1255(T) isolated from feces of a breast-fed infant.</title>
        <authorList>
            <person name="Morita H."/>
            <person name="Toh H."/>
            <person name="Oshima K."/>
            <person name="Nakano A."/>
            <person name="Shindo C."/>
            <person name="Komiya K."/>
            <person name="Arakawa K."/>
            <person name="Suda W."/>
            <person name="Honda K."/>
            <person name="Hattori M."/>
        </authorList>
    </citation>
    <scope>NUCLEOTIDE SEQUENCE [LARGE SCALE GENOMIC DNA]</scope>
    <source>
        <strain evidence="17">JCM 1255</strain>
    </source>
</reference>
<evidence type="ECO:0000256" key="14">
    <source>
        <dbReference type="SAM" id="MobiDB-lite"/>
    </source>
</evidence>
<evidence type="ECO:0000259" key="15">
    <source>
        <dbReference type="SMART" id="SM00478"/>
    </source>
</evidence>
<reference evidence="16 17" key="1">
    <citation type="submission" date="2012-02" db="EMBL/GenBank/DDBJ databases">
        <title>Complete genome sequence of Bifidobacterium bifidum JCM 1255.</title>
        <authorList>
            <person name="Toh H."/>
            <person name="Oshima K."/>
            <person name="Morita H."/>
            <person name="Hattori M."/>
        </authorList>
    </citation>
    <scope>NUCLEOTIDE SEQUENCE [LARGE SCALE GENOMIC DNA]</scope>
    <source>
        <strain evidence="16 17">JCM 1255</strain>
    </source>
</reference>
<keyword evidence="17" id="KW-1185">Reference proteome</keyword>
<dbReference type="Gene3D" id="1.10.1670.10">
    <property type="entry name" value="Helix-hairpin-Helix base-excision DNA repair enzymes (C-terminal)"/>
    <property type="match status" value="1"/>
</dbReference>
<gene>
    <name evidence="16" type="ORF">BBBF_0407</name>
</gene>
<dbReference type="InterPro" id="IPR023170">
    <property type="entry name" value="HhH_base_excis_C"/>
</dbReference>
<dbReference type="SUPFAM" id="SSF48150">
    <property type="entry name" value="DNA-glycosylase"/>
    <property type="match status" value="1"/>
</dbReference>
<dbReference type="PROSITE" id="PS00764">
    <property type="entry name" value="ENDONUCLEASE_III_1"/>
    <property type="match status" value="1"/>
</dbReference>
<keyword evidence="6" id="KW-0004">4Fe-4S</keyword>
<dbReference type="EMBL" id="AP012323">
    <property type="protein sequence ID" value="BAQ97614.1"/>
    <property type="molecule type" value="Genomic_DNA"/>
</dbReference>
<evidence type="ECO:0000256" key="3">
    <source>
        <dbReference type="ARBA" id="ARBA00008343"/>
    </source>
</evidence>
<feature type="region of interest" description="Disordered" evidence="14">
    <location>
        <begin position="1"/>
        <end position="26"/>
    </location>
</feature>
<keyword evidence="7" id="KW-0479">Metal-binding</keyword>
<dbReference type="Proteomes" id="UP000035063">
    <property type="component" value="Chromosome"/>
</dbReference>
<evidence type="ECO:0000256" key="9">
    <source>
        <dbReference type="ARBA" id="ARBA00022801"/>
    </source>
</evidence>
<keyword evidence="10" id="KW-0408">Iron</keyword>
<keyword evidence="8" id="KW-0227">DNA damage</keyword>
<dbReference type="InterPro" id="IPR044298">
    <property type="entry name" value="MIG/MutY"/>
</dbReference>
<dbReference type="InterPro" id="IPR000445">
    <property type="entry name" value="HhH_motif"/>
</dbReference>
<dbReference type="InterPro" id="IPR011257">
    <property type="entry name" value="DNA_glycosylase"/>
</dbReference>
<keyword evidence="13" id="KW-0326">Glycosidase</keyword>
<proteinExistence type="inferred from homology"/>
<comment type="similarity">
    <text evidence="3">Belongs to the Nth/MutY family.</text>
</comment>
<keyword evidence="11" id="KW-0411">Iron-sulfur</keyword>
<dbReference type="PROSITE" id="PS01155">
    <property type="entry name" value="ENDONUCLEASE_III_2"/>
    <property type="match status" value="1"/>
</dbReference>
<comment type="catalytic activity">
    <reaction evidence="1">
        <text>Hydrolyzes free adenine bases from 7,8-dihydro-8-oxoguanine:adenine mismatched double-stranded DNA, leaving an apurinic site.</text>
        <dbReference type="EC" id="3.2.2.31"/>
    </reaction>
</comment>
<evidence type="ECO:0000256" key="8">
    <source>
        <dbReference type="ARBA" id="ARBA00022763"/>
    </source>
</evidence>
<dbReference type="Pfam" id="PF00633">
    <property type="entry name" value="HHH"/>
    <property type="match status" value="1"/>
</dbReference>
<dbReference type="Pfam" id="PF00730">
    <property type="entry name" value="HhH-GPD"/>
    <property type="match status" value="1"/>
</dbReference>
<evidence type="ECO:0000313" key="17">
    <source>
        <dbReference type="Proteomes" id="UP000035063"/>
    </source>
</evidence>
<sequence>MSSTPTSAGKDVDGMHSRPMFPIPETQVGDGWVGDVDYTKQATKQDSNFLVDWVRVYQSEGQPVTRFDDLYGAESGAYRIAPASRTEGLTAVSNGDAAWQNKNNFYYGGQPRYETSRSHAVPLMQGRFALRLRAHKHSAESGRMLLPAASDPLQVRLCHRIGEIARRRDDVAVAVHNGAMPEIRNDTPAEPVGECAVPRVRALLSAWWEANARDLPWRFGRATPWGVLVSEVMSQQTQMSRVVPYWTDWMRVWPDVTALAGASTAEVITAWGRLGYPRRALRLQECARVVFEQYHGRLPQTYDELTALPGIGDYTASAVLSFAFGVRIAVVDTNIRRVLSRVFLGVESRGGAASPAERALAGRVLPQDDETDVRDAIEAANARETVNAPESAIREMTQRNTRPSVIWNQSVMELGALVCTAKNPLCDQCPIGEHCAFLAAGRPGLGERRTRPRQRFQGTDRQVRGIILDALRAEPILARERLESLWPDHVQLDKCIASLDDDGLVDMLPDGSLRLPQ</sequence>
<organism evidence="16 17">
    <name type="scientific">Bifidobacterium bifidum ATCC 29521 = JCM 1255 = DSM 20456</name>
    <dbReference type="NCBI Taxonomy" id="500634"/>
    <lineage>
        <taxon>Bacteria</taxon>
        <taxon>Bacillati</taxon>
        <taxon>Actinomycetota</taxon>
        <taxon>Actinomycetes</taxon>
        <taxon>Bifidobacteriales</taxon>
        <taxon>Bifidobacteriaceae</taxon>
        <taxon>Bifidobacterium</taxon>
    </lineage>
</organism>
<keyword evidence="9" id="KW-0378">Hydrolase</keyword>
<dbReference type="InterPro" id="IPR004036">
    <property type="entry name" value="Endonuclease-III-like_CS2"/>
</dbReference>
<evidence type="ECO:0000313" key="16">
    <source>
        <dbReference type="EMBL" id="BAQ97614.1"/>
    </source>
</evidence>
<evidence type="ECO:0000256" key="10">
    <source>
        <dbReference type="ARBA" id="ARBA00023004"/>
    </source>
</evidence>
<dbReference type="PANTHER" id="PTHR42944:SF1">
    <property type="entry name" value="ADENINE DNA GLYCOSYLASE"/>
    <property type="match status" value="1"/>
</dbReference>
<feature type="domain" description="HhH-GPD" evidence="15">
    <location>
        <begin position="233"/>
        <end position="382"/>
    </location>
</feature>
<evidence type="ECO:0000256" key="2">
    <source>
        <dbReference type="ARBA" id="ARBA00001966"/>
    </source>
</evidence>
<dbReference type="InterPro" id="IPR003265">
    <property type="entry name" value="HhH-GPD_domain"/>
</dbReference>
<keyword evidence="12" id="KW-0234">DNA repair</keyword>